<evidence type="ECO:0000256" key="3">
    <source>
        <dbReference type="ARBA" id="ARBA00023295"/>
    </source>
</evidence>
<reference evidence="6 8" key="3">
    <citation type="journal article" date="2019" name="Nat. Med.">
        <title>A library of human gut bacterial isolates paired with longitudinal multiomics data enables mechanistic microbiome research.</title>
        <authorList>
            <person name="Poyet M."/>
            <person name="Groussin M."/>
            <person name="Gibbons S.M."/>
            <person name="Avila-Pacheco J."/>
            <person name="Jiang X."/>
            <person name="Kearney S.M."/>
            <person name="Perrotta A.R."/>
            <person name="Berdy B."/>
            <person name="Zhao S."/>
            <person name="Lieberman T.D."/>
            <person name="Swanson P.K."/>
            <person name="Smith M."/>
            <person name="Roesemann S."/>
            <person name="Alexander J.E."/>
            <person name="Rich S.A."/>
            <person name="Livny J."/>
            <person name="Vlamakis H."/>
            <person name="Clish C."/>
            <person name="Bullock K."/>
            <person name="Deik A."/>
            <person name="Scott J."/>
            <person name="Pierce K.A."/>
            <person name="Xavier R.J."/>
            <person name="Alm E.J."/>
        </authorList>
    </citation>
    <scope>NUCLEOTIDE SEQUENCE [LARGE SCALE GENOMIC DNA]</scope>
    <source>
        <strain evidence="6 8">BIOML-A1</strain>
    </source>
</reference>
<evidence type="ECO:0000256" key="1">
    <source>
        <dbReference type="ARBA" id="ARBA00008061"/>
    </source>
</evidence>
<dbReference type="Proteomes" id="UP000049979">
    <property type="component" value="Unassembled WGS sequence"/>
</dbReference>
<dbReference type="InterPro" id="IPR017853">
    <property type="entry name" value="GH"/>
</dbReference>
<dbReference type="SMART" id="SM00642">
    <property type="entry name" value="Aamy"/>
    <property type="match status" value="1"/>
</dbReference>
<gene>
    <name evidence="6" type="ORF">GMD30_02795</name>
    <name evidence="5" type="ORF">M72_09701</name>
</gene>
<evidence type="ECO:0000313" key="5">
    <source>
        <dbReference type="EMBL" id="CRL40490.1"/>
    </source>
</evidence>
<name>A0A0M6WS36_9FIRM</name>
<dbReference type="GO" id="GO:0004553">
    <property type="term" value="F:hydrolase activity, hydrolyzing O-glycosyl compounds"/>
    <property type="evidence" value="ECO:0007669"/>
    <property type="project" value="InterPro"/>
</dbReference>
<accession>A0A0M6WS36</accession>
<dbReference type="PANTHER" id="PTHR10357">
    <property type="entry name" value="ALPHA-AMYLASE FAMILY MEMBER"/>
    <property type="match status" value="1"/>
</dbReference>
<dbReference type="SUPFAM" id="SSF81296">
    <property type="entry name" value="E set domains"/>
    <property type="match status" value="1"/>
</dbReference>
<dbReference type="InterPro" id="IPR045857">
    <property type="entry name" value="O16G_dom_2"/>
</dbReference>
<keyword evidence="2" id="KW-0378">Hydrolase</keyword>
<dbReference type="CDD" id="cd11338">
    <property type="entry name" value="AmyAc_CMD"/>
    <property type="match status" value="1"/>
</dbReference>
<evidence type="ECO:0000259" key="4">
    <source>
        <dbReference type="SMART" id="SM00642"/>
    </source>
</evidence>
<keyword evidence="3 6" id="KW-0326">Glycosidase</keyword>
<evidence type="ECO:0000256" key="2">
    <source>
        <dbReference type="ARBA" id="ARBA00022801"/>
    </source>
</evidence>
<reference evidence="7" key="2">
    <citation type="submission" date="2015-05" db="EMBL/GenBank/DDBJ databases">
        <authorList>
            <consortium name="Pathogen Informatics"/>
        </authorList>
    </citation>
    <scope>NUCLEOTIDE SEQUENCE [LARGE SCALE GENOMIC DNA]</scope>
    <source>
        <strain evidence="7">M72</strain>
    </source>
</reference>
<dbReference type="Gene3D" id="2.60.40.10">
    <property type="entry name" value="Immunoglobulins"/>
    <property type="match status" value="1"/>
</dbReference>
<dbReference type="SUPFAM" id="SSF51445">
    <property type="entry name" value="(Trans)glycosidases"/>
    <property type="match status" value="1"/>
</dbReference>
<dbReference type="InterPro" id="IPR004185">
    <property type="entry name" value="Glyco_hydro_13_lg-like_dom"/>
</dbReference>
<dbReference type="EMBL" id="WNAL01000004">
    <property type="protein sequence ID" value="MTR80652.1"/>
    <property type="molecule type" value="Genomic_DNA"/>
</dbReference>
<organism evidence="5 7">
    <name type="scientific">Roseburia faecis</name>
    <dbReference type="NCBI Taxonomy" id="301302"/>
    <lineage>
        <taxon>Bacteria</taxon>
        <taxon>Bacillati</taxon>
        <taxon>Bacillota</taxon>
        <taxon>Clostridia</taxon>
        <taxon>Lachnospirales</taxon>
        <taxon>Lachnospiraceae</taxon>
        <taxon>Roseburia</taxon>
    </lineage>
</organism>
<protein>
    <submittedName>
        <fullName evidence="5">Alpha amylase catalytic subunit</fullName>
    </submittedName>
    <submittedName>
        <fullName evidence="6">Alpha-glycosidase</fullName>
    </submittedName>
</protein>
<feature type="domain" description="Glycosyl hydrolase family 13 catalytic" evidence="4">
    <location>
        <begin position="145"/>
        <end position="509"/>
    </location>
</feature>
<dbReference type="PANTHER" id="PTHR10357:SF210">
    <property type="entry name" value="MALTODEXTRIN GLUCOSIDASE"/>
    <property type="match status" value="1"/>
</dbReference>
<dbReference type="Pfam" id="PF02903">
    <property type="entry name" value="Alpha-amylase_N"/>
    <property type="match status" value="1"/>
</dbReference>
<dbReference type="Pfam" id="PF00128">
    <property type="entry name" value="Alpha-amylase"/>
    <property type="match status" value="1"/>
</dbReference>
<dbReference type="AlphaFoldDB" id="A0A0M6WS36"/>
<dbReference type="EMBL" id="CVRR01000033">
    <property type="protein sequence ID" value="CRL40490.1"/>
    <property type="molecule type" value="Genomic_DNA"/>
</dbReference>
<proteinExistence type="inferred from homology"/>
<dbReference type="InterPro" id="IPR014756">
    <property type="entry name" value="Ig_E-set"/>
</dbReference>
<comment type="similarity">
    <text evidence="1">Belongs to the glycosyl hydrolase 13 family.</text>
</comment>
<dbReference type="OrthoDB" id="9805159at2"/>
<keyword evidence="7" id="KW-1185">Reference proteome</keyword>
<dbReference type="RefSeq" id="WP_055068248.1">
    <property type="nucleotide sequence ID" value="NZ_CP173697.1"/>
</dbReference>
<evidence type="ECO:0000313" key="8">
    <source>
        <dbReference type="Proteomes" id="UP000446657"/>
    </source>
</evidence>
<reference evidence="5" key="1">
    <citation type="submission" date="2015-05" db="EMBL/GenBank/DDBJ databases">
        <authorList>
            <person name="Wang D.B."/>
            <person name="Wang M."/>
        </authorList>
    </citation>
    <scope>NUCLEOTIDE SEQUENCE [LARGE SCALE GENOMIC DNA]</scope>
    <source>
        <strain evidence="5">M72</strain>
    </source>
</reference>
<sequence length="587" mass="68944">MEFNAVYHQASDNYCYPLNEDELIINIKTGYDVKSVSIILGDPFAAGILGGGEHWDGKKEPIIYKKRLKNQIWWTTTVRPEYKRLKYYFELQTGEESWFYFEDGFVSSEQMHLEGRSRQCFVFPWMNPCDVPRTPAWVNDTVWYQIFPDRFCNGDPSNDPENVVLWREHGSVTNEECFGGDLAGITDKLDYLQNLGINGLYLTPINEAPSNHKYDTTDYTKIDPRFGDEETFKHLVKEAHKRGIRVMLDGVFNHSGYYFAPWQDVLAKGPESEYYDWFMINEWPFDKNGQAAKKKQYYTFAFYDSMPKINTNNPKVRKYFVDICANWVENYGIDGIRLDVANEVSHRFCKELHARVKEINPDIYILGEIWHNALPWLRGDEFDAVMNYPLGQSIKDFWIDKSLTNEDFEYTINRCYTSYMQQTNDVLFNLLDSHDTKRLRSDVKNLDEYFAQIAVLFAMPGSPCIYYGTEIAMEGSYDPDCRRCMPWSDIEAGKYAERSRIISTLIHLRRQEPLLKSRNFHFPNDYAAYRRVIQFQKVDFPDCYVEVLINCCEEDVEVVPQGEILLERHYIDSTLLSNGILIRRIRK</sequence>
<dbReference type="Gene3D" id="3.90.400.10">
    <property type="entry name" value="Oligo-1,6-glucosidase, Domain 2"/>
    <property type="match status" value="1"/>
</dbReference>
<dbReference type="Gene3D" id="3.20.20.80">
    <property type="entry name" value="Glycosidases"/>
    <property type="match status" value="1"/>
</dbReference>
<dbReference type="STRING" id="301302.ERS852420_02051"/>
<evidence type="ECO:0000313" key="7">
    <source>
        <dbReference type="Proteomes" id="UP000049979"/>
    </source>
</evidence>
<dbReference type="GO" id="GO:0005975">
    <property type="term" value="P:carbohydrate metabolic process"/>
    <property type="evidence" value="ECO:0007669"/>
    <property type="project" value="InterPro"/>
</dbReference>
<dbReference type="InterPro" id="IPR006047">
    <property type="entry name" value="GH13_cat_dom"/>
</dbReference>
<evidence type="ECO:0000313" key="6">
    <source>
        <dbReference type="EMBL" id="MTR80652.1"/>
    </source>
</evidence>
<dbReference type="CDD" id="cd02857">
    <property type="entry name" value="E_set_CDase_PDE_N"/>
    <property type="match status" value="1"/>
</dbReference>
<dbReference type="Proteomes" id="UP000446657">
    <property type="component" value="Unassembled WGS sequence"/>
</dbReference>
<dbReference type="InterPro" id="IPR013783">
    <property type="entry name" value="Ig-like_fold"/>
</dbReference>